<evidence type="ECO:0000256" key="14">
    <source>
        <dbReference type="ARBA" id="ARBA00023306"/>
    </source>
</evidence>
<dbReference type="AlphaFoldDB" id="A0A367J0X5"/>
<evidence type="ECO:0000256" key="4">
    <source>
        <dbReference type="ARBA" id="ARBA00022490"/>
    </source>
</evidence>
<evidence type="ECO:0000256" key="15">
    <source>
        <dbReference type="ARBA" id="ARBA00025766"/>
    </source>
</evidence>
<evidence type="ECO:0000256" key="6">
    <source>
        <dbReference type="ARBA" id="ARBA00022703"/>
    </source>
</evidence>
<dbReference type="GO" id="GO:0006915">
    <property type="term" value="P:apoptotic process"/>
    <property type="evidence" value="ECO:0007669"/>
    <property type="project" value="UniProtKB-KW"/>
</dbReference>
<keyword evidence="6" id="KW-0053">Apoptosis</keyword>
<keyword evidence="13" id="KW-0539">Nucleus</keyword>
<keyword evidence="10" id="KW-0833">Ubl conjugation pathway</keyword>
<sequence length="336" mass="39962">MDIQLSRAIAKLSLLDSIKMVKKLTCHYSFEKEHIEDRFDICIADKIDCQIVFDSSNYRFPPDLIFRNRHVKELFDVDDVASLLPDKEWNINDEDCLYDWFERILTTVKQDALQQDTRKKRSTLDPDADHVSKRRKPAMPDLSDDEKDVFQKKSSCKLDNYPIFTIKQSTTSERKSNMDSCVIPPNAIQKRKECVMMWIKKFRDQIIRYDPVEFRHFTLYLNFKIAQDTALWKRYYQLKRERLTVFQSIHNDTDKHLARPKPFAPMIVHFQMNHDFPISKIKVKLISVLNTTEVKSSDPDTKIMHFRVNSMEDMIQDIMPQLTDHAIRFHLLQQQP</sequence>
<dbReference type="GO" id="GO:0070552">
    <property type="term" value="C:BRISC complex"/>
    <property type="evidence" value="ECO:0007669"/>
    <property type="project" value="InterPro"/>
</dbReference>
<evidence type="ECO:0000256" key="2">
    <source>
        <dbReference type="ARBA" id="ARBA00004496"/>
    </source>
</evidence>
<evidence type="ECO:0000256" key="5">
    <source>
        <dbReference type="ARBA" id="ARBA00022618"/>
    </source>
</evidence>
<organism evidence="19 20">
    <name type="scientific">Rhizopus stolonifer</name>
    <name type="common">Rhizopus nigricans</name>
    <dbReference type="NCBI Taxonomy" id="4846"/>
    <lineage>
        <taxon>Eukaryota</taxon>
        <taxon>Fungi</taxon>
        <taxon>Fungi incertae sedis</taxon>
        <taxon>Mucoromycota</taxon>
        <taxon>Mucoromycotina</taxon>
        <taxon>Mucoromycetes</taxon>
        <taxon>Mucorales</taxon>
        <taxon>Mucorineae</taxon>
        <taxon>Rhizopodaceae</taxon>
        <taxon>Rhizopus</taxon>
    </lineage>
</organism>
<dbReference type="GO" id="GO:0006302">
    <property type="term" value="P:double-strand break repair"/>
    <property type="evidence" value="ECO:0007669"/>
    <property type="project" value="TreeGrafter"/>
</dbReference>
<dbReference type="GO" id="GO:0006325">
    <property type="term" value="P:chromatin organization"/>
    <property type="evidence" value="ECO:0007669"/>
    <property type="project" value="UniProtKB-KW"/>
</dbReference>
<comment type="subcellular location">
    <subcellularLocation>
        <location evidence="2">Cytoplasm</location>
    </subcellularLocation>
    <subcellularLocation>
        <location evidence="1">Nucleus</location>
    </subcellularLocation>
</comment>
<evidence type="ECO:0000256" key="9">
    <source>
        <dbReference type="ARBA" id="ARBA00022776"/>
    </source>
</evidence>
<evidence type="ECO:0000313" key="19">
    <source>
        <dbReference type="EMBL" id="RCH83560.1"/>
    </source>
</evidence>
<reference evidence="19 20" key="1">
    <citation type="journal article" date="2018" name="G3 (Bethesda)">
        <title>Phylogenetic and Phylogenomic Definition of Rhizopus Species.</title>
        <authorList>
            <person name="Gryganskyi A.P."/>
            <person name="Golan J."/>
            <person name="Dolatabadi S."/>
            <person name="Mondo S."/>
            <person name="Robb S."/>
            <person name="Idnurm A."/>
            <person name="Muszewska A."/>
            <person name="Steczkiewicz K."/>
            <person name="Masonjones S."/>
            <person name="Liao H.L."/>
            <person name="Gajdeczka M.T."/>
            <person name="Anike F."/>
            <person name="Vuek A."/>
            <person name="Anishchenko I.M."/>
            <person name="Voigt K."/>
            <person name="de Hoog G.S."/>
            <person name="Smith M.E."/>
            <person name="Heitman J."/>
            <person name="Vilgalys R."/>
            <person name="Stajich J.E."/>
        </authorList>
    </citation>
    <scope>NUCLEOTIDE SEQUENCE [LARGE SCALE GENOMIC DNA]</scope>
    <source>
        <strain evidence="19 20">LSU 92-RS-03</strain>
    </source>
</reference>
<feature type="compositionally biased region" description="Basic and acidic residues" evidence="18">
    <location>
        <begin position="122"/>
        <end position="131"/>
    </location>
</feature>
<keyword evidence="14" id="KW-0131">Cell cycle</keyword>
<keyword evidence="8" id="KW-0227">DNA damage</keyword>
<dbReference type="InterPro" id="IPR010358">
    <property type="entry name" value="BRE"/>
</dbReference>
<evidence type="ECO:0000256" key="16">
    <source>
        <dbReference type="ARBA" id="ARBA00032491"/>
    </source>
</evidence>
<protein>
    <recommendedName>
        <fullName evidence="3">BRISC and BRCA1-A complex member 2</fullName>
    </recommendedName>
    <alternativeName>
        <fullName evidence="16">BRCA1-A complex subunit BRE</fullName>
    </alternativeName>
    <alternativeName>
        <fullName evidence="17">BRCA1/BRCA2-containing complex subunit 45</fullName>
    </alternativeName>
</protein>
<evidence type="ECO:0000256" key="18">
    <source>
        <dbReference type="SAM" id="MobiDB-lite"/>
    </source>
</evidence>
<evidence type="ECO:0000313" key="20">
    <source>
        <dbReference type="Proteomes" id="UP000253551"/>
    </source>
</evidence>
<evidence type="ECO:0000256" key="13">
    <source>
        <dbReference type="ARBA" id="ARBA00023242"/>
    </source>
</evidence>
<name>A0A367J0X5_RHIST</name>
<keyword evidence="11" id="KW-0156">Chromatin regulator</keyword>
<keyword evidence="12" id="KW-0234">DNA repair</keyword>
<keyword evidence="20" id="KW-1185">Reference proteome</keyword>
<feature type="region of interest" description="Disordered" evidence="18">
    <location>
        <begin position="116"/>
        <end position="144"/>
    </location>
</feature>
<gene>
    <name evidence="19" type="ORF">CU098_006549</name>
</gene>
<dbReference type="GO" id="GO:0005737">
    <property type="term" value="C:cytoplasm"/>
    <property type="evidence" value="ECO:0007669"/>
    <property type="project" value="UniProtKB-SubCell"/>
</dbReference>
<dbReference type="OrthoDB" id="2381959at2759"/>
<keyword evidence="9" id="KW-0498">Mitosis</keyword>
<evidence type="ECO:0000256" key="12">
    <source>
        <dbReference type="ARBA" id="ARBA00023204"/>
    </source>
</evidence>
<evidence type="ECO:0000256" key="1">
    <source>
        <dbReference type="ARBA" id="ARBA00004123"/>
    </source>
</evidence>
<comment type="similarity">
    <text evidence="15">Belongs to the BABAM2 family.</text>
</comment>
<comment type="caution">
    <text evidence="19">The sequence shown here is derived from an EMBL/GenBank/DDBJ whole genome shotgun (WGS) entry which is preliminary data.</text>
</comment>
<dbReference type="EMBL" id="PJQM01004706">
    <property type="protein sequence ID" value="RCH83560.1"/>
    <property type="molecule type" value="Genomic_DNA"/>
</dbReference>
<accession>A0A367J0X5</accession>
<evidence type="ECO:0000256" key="17">
    <source>
        <dbReference type="ARBA" id="ARBA00032630"/>
    </source>
</evidence>
<dbReference type="PANTHER" id="PTHR15189:SF7">
    <property type="entry name" value="BRISC AND BRCA1-A COMPLEX MEMBER 2"/>
    <property type="match status" value="1"/>
</dbReference>
<dbReference type="Proteomes" id="UP000253551">
    <property type="component" value="Unassembled WGS sequence"/>
</dbReference>
<evidence type="ECO:0000256" key="10">
    <source>
        <dbReference type="ARBA" id="ARBA00022786"/>
    </source>
</evidence>
<dbReference type="PANTHER" id="PTHR15189">
    <property type="entry name" value="BRISC AND BRCA1-A COMPLEX MEMBER 2"/>
    <property type="match status" value="1"/>
</dbReference>
<proteinExistence type="inferred from homology"/>
<keyword evidence="5" id="KW-0132">Cell division</keyword>
<evidence type="ECO:0000256" key="7">
    <source>
        <dbReference type="ARBA" id="ARBA00022737"/>
    </source>
</evidence>
<keyword evidence="7" id="KW-0677">Repeat</keyword>
<dbReference type="GO" id="GO:0051301">
    <property type="term" value="P:cell division"/>
    <property type="evidence" value="ECO:0007669"/>
    <property type="project" value="UniProtKB-KW"/>
</dbReference>
<evidence type="ECO:0000256" key="3">
    <source>
        <dbReference type="ARBA" id="ARBA00019438"/>
    </source>
</evidence>
<evidence type="ECO:0000256" key="8">
    <source>
        <dbReference type="ARBA" id="ARBA00022763"/>
    </source>
</evidence>
<keyword evidence="4" id="KW-0963">Cytoplasm</keyword>
<evidence type="ECO:0000256" key="11">
    <source>
        <dbReference type="ARBA" id="ARBA00022853"/>
    </source>
</evidence>